<evidence type="ECO:0000313" key="1">
    <source>
        <dbReference type="EMBL" id="EGM52487.1"/>
    </source>
</evidence>
<dbReference type="AlphaFoldDB" id="F7QZS7"/>
<protein>
    <submittedName>
        <fullName evidence="1">Uncharacterized protein</fullName>
    </submittedName>
</protein>
<dbReference type="EMBL" id="AFOJ01000004">
    <property type="protein sequence ID" value="EGM52487.1"/>
    <property type="molecule type" value="Genomic_DNA"/>
</dbReference>
<dbReference type="Proteomes" id="UP000002971">
    <property type="component" value="Unassembled WGS sequence"/>
</dbReference>
<organism evidence="1 2">
    <name type="scientific">Ligilactobacillus ruminis SPM0211</name>
    <dbReference type="NCBI Taxonomy" id="1040964"/>
    <lineage>
        <taxon>Bacteria</taxon>
        <taxon>Bacillati</taxon>
        <taxon>Bacillota</taxon>
        <taxon>Bacilli</taxon>
        <taxon>Lactobacillales</taxon>
        <taxon>Lactobacillaceae</taxon>
        <taxon>Ligilactobacillus</taxon>
    </lineage>
</organism>
<comment type="caution">
    <text evidence="1">The sequence shown here is derived from an EMBL/GenBank/DDBJ whole genome shotgun (WGS) entry which is preliminary data.</text>
</comment>
<gene>
    <name evidence="1" type="ORF">LRU_00931</name>
</gene>
<evidence type="ECO:0000313" key="2">
    <source>
        <dbReference type="Proteomes" id="UP000002971"/>
    </source>
</evidence>
<reference evidence="1 2" key="1">
    <citation type="journal article" date="2011" name="J. Bacteriol.">
        <title>Genome Sequence of Lactobacillus ruminis SPM0211, Isolated from a Fecal Sample from a Healthy Korean.</title>
        <authorList>
            <person name="Lee S."/>
            <person name="Cho Y.J."/>
            <person name="Lee A.H."/>
            <person name="Chun J."/>
            <person name="Ha N.J."/>
            <person name="Ko G."/>
        </authorList>
    </citation>
    <scope>NUCLEOTIDE SEQUENCE [LARGE SCALE GENOMIC DNA]</scope>
    <source>
        <strain evidence="1 2">SPM0211</strain>
    </source>
</reference>
<sequence length="43" mass="5013">MVDFWDLPVKCSLRLRAKRRFLRFARKMQSSVTGKTSILGICP</sequence>
<proteinExistence type="predicted"/>
<accession>F7QZS7</accession>
<name>F7QZS7_9LACO</name>